<keyword evidence="2" id="KW-1185">Reference proteome</keyword>
<accession>A0A124GRS9</accession>
<organism evidence="1 2">
    <name type="scientific">Penicillium freii</name>
    <dbReference type="NCBI Taxonomy" id="48697"/>
    <lineage>
        <taxon>Eukaryota</taxon>
        <taxon>Fungi</taxon>
        <taxon>Dikarya</taxon>
        <taxon>Ascomycota</taxon>
        <taxon>Pezizomycotina</taxon>
        <taxon>Eurotiomycetes</taxon>
        <taxon>Eurotiomycetidae</taxon>
        <taxon>Eurotiales</taxon>
        <taxon>Aspergillaceae</taxon>
        <taxon>Penicillium</taxon>
    </lineage>
</organism>
<dbReference type="AlphaFoldDB" id="A0A124GRS9"/>
<evidence type="ECO:0000313" key="1">
    <source>
        <dbReference type="EMBL" id="KUM62226.1"/>
    </source>
</evidence>
<gene>
    <name evidence="1" type="ORF">ACN42_g4891</name>
</gene>
<reference evidence="1 2" key="1">
    <citation type="submission" date="2015-10" db="EMBL/GenBank/DDBJ databases">
        <title>Genome sequencing of Penicillium freii.</title>
        <authorList>
            <person name="Nguyen H.D."/>
            <person name="Visagie C.M."/>
            <person name="Seifert K.A."/>
        </authorList>
    </citation>
    <scope>NUCLEOTIDE SEQUENCE [LARGE SCALE GENOMIC DNA]</scope>
    <source>
        <strain evidence="1 2">DAOM 242723</strain>
    </source>
</reference>
<dbReference type="EMBL" id="LLXE01000107">
    <property type="protein sequence ID" value="KUM62226.1"/>
    <property type="molecule type" value="Genomic_DNA"/>
</dbReference>
<name>A0A124GRS9_PENFR</name>
<feature type="non-terminal residue" evidence="1">
    <location>
        <position position="67"/>
    </location>
</feature>
<comment type="caution">
    <text evidence="1">The sequence shown here is derived from an EMBL/GenBank/DDBJ whole genome shotgun (WGS) entry which is preliminary data.</text>
</comment>
<protein>
    <submittedName>
        <fullName evidence="1">Uncharacterized protein</fullName>
    </submittedName>
</protein>
<evidence type="ECO:0000313" key="2">
    <source>
        <dbReference type="Proteomes" id="UP000055045"/>
    </source>
</evidence>
<dbReference type="Proteomes" id="UP000055045">
    <property type="component" value="Unassembled WGS sequence"/>
</dbReference>
<sequence length="67" mass="7834">MKALPAYTWNAQKWKNFFLPNQPTTPTTPTTPDYKNVTNYAKKQVMYEQKQKEHDKSGIRTHASCET</sequence>
<proteinExistence type="predicted"/>